<sequence length="163" mass="18533">MLATVTPLDGDGPPSVSARVALSYSGFDCGIKKNRLPFYSFESKFKNFQLKSQAGQEAASTVDTGTDLNRMTKINAINSRTEIRIESKSGIEDQNRTLLRSRSYSELKVEARRESIGSERHWHQKLKGQNRKRNSNLDHDWIDTKIKEFIICPRERNRGAEAS</sequence>
<accession>A0A4C1V5C3</accession>
<name>A0A4C1V5C3_EUMVA</name>
<dbReference type="AlphaFoldDB" id="A0A4C1V5C3"/>
<proteinExistence type="predicted"/>
<reference evidence="1 2" key="1">
    <citation type="journal article" date="2019" name="Commun. Biol.">
        <title>The bagworm genome reveals a unique fibroin gene that provides high tensile strength.</title>
        <authorList>
            <person name="Kono N."/>
            <person name="Nakamura H."/>
            <person name="Ohtoshi R."/>
            <person name="Tomita M."/>
            <person name="Numata K."/>
            <person name="Arakawa K."/>
        </authorList>
    </citation>
    <scope>NUCLEOTIDE SEQUENCE [LARGE SCALE GENOMIC DNA]</scope>
</reference>
<protein>
    <submittedName>
        <fullName evidence="1">Uncharacterized protein</fullName>
    </submittedName>
</protein>
<comment type="caution">
    <text evidence="1">The sequence shown here is derived from an EMBL/GenBank/DDBJ whole genome shotgun (WGS) entry which is preliminary data.</text>
</comment>
<keyword evidence="2" id="KW-1185">Reference proteome</keyword>
<dbReference type="EMBL" id="BGZK01000275">
    <property type="protein sequence ID" value="GBP33566.1"/>
    <property type="molecule type" value="Genomic_DNA"/>
</dbReference>
<organism evidence="1 2">
    <name type="scientific">Eumeta variegata</name>
    <name type="common">Bagworm moth</name>
    <name type="synonym">Eumeta japonica</name>
    <dbReference type="NCBI Taxonomy" id="151549"/>
    <lineage>
        <taxon>Eukaryota</taxon>
        <taxon>Metazoa</taxon>
        <taxon>Ecdysozoa</taxon>
        <taxon>Arthropoda</taxon>
        <taxon>Hexapoda</taxon>
        <taxon>Insecta</taxon>
        <taxon>Pterygota</taxon>
        <taxon>Neoptera</taxon>
        <taxon>Endopterygota</taxon>
        <taxon>Lepidoptera</taxon>
        <taxon>Glossata</taxon>
        <taxon>Ditrysia</taxon>
        <taxon>Tineoidea</taxon>
        <taxon>Psychidae</taxon>
        <taxon>Oiketicinae</taxon>
        <taxon>Eumeta</taxon>
    </lineage>
</organism>
<gene>
    <name evidence="1" type="ORF">EVAR_28722_1</name>
</gene>
<evidence type="ECO:0000313" key="1">
    <source>
        <dbReference type="EMBL" id="GBP33566.1"/>
    </source>
</evidence>
<dbReference type="Proteomes" id="UP000299102">
    <property type="component" value="Unassembled WGS sequence"/>
</dbReference>
<evidence type="ECO:0000313" key="2">
    <source>
        <dbReference type="Proteomes" id="UP000299102"/>
    </source>
</evidence>